<keyword evidence="3" id="KW-1185">Reference proteome</keyword>
<dbReference type="STRING" id="45235.A0A2K3QFT5"/>
<dbReference type="PROSITE" id="PS51212">
    <property type="entry name" value="WSC"/>
    <property type="match status" value="1"/>
</dbReference>
<dbReference type="AlphaFoldDB" id="A0A2K3QFT5"/>
<dbReference type="InterPro" id="IPR002889">
    <property type="entry name" value="WSC_carb-bd"/>
</dbReference>
<feature type="domain" description="WSC" evidence="1">
    <location>
        <begin position="95"/>
        <end position="184"/>
    </location>
</feature>
<gene>
    <name evidence="2" type="ORF">TCAP_03669</name>
</gene>
<accession>A0A2K3QFT5</accession>
<comment type="caution">
    <text evidence="2">The sequence shown here is derived from an EMBL/GenBank/DDBJ whole genome shotgun (WGS) entry which is preliminary data.</text>
</comment>
<dbReference type="Pfam" id="PF01822">
    <property type="entry name" value="WSC"/>
    <property type="match status" value="1"/>
</dbReference>
<proteinExistence type="predicted"/>
<organism evidence="2 3">
    <name type="scientific">Tolypocladium capitatum</name>
    <dbReference type="NCBI Taxonomy" id="45235"/>
    <lineage>
        <taxon>Eukaryota</taxon>
        <taxon>Fungi</taxon>
        <taxon>Dikarya</taxon>
        <taxon>Ascomycota</taxon>
        <taxon>Pezizomycotina</taxon>
        <taxon>Sordariomycetes</taxon>
        <taxon>Hypocreomycetidae</taxon>
        <taxon>Hypocreales</taxon>
        <taxon>Ophiocordycipitaceae</taxon>
        <taxon>Tolypocladium</taxon>
    </lineage>
</organism>
<feature type="non-terminal residue" evidence="2">
    <location>
        <position position="364"/>
    </location>
</feature>
<dbReference type="EMBL" id="NRSZ01000558">
    <property type="protein sequence ID" value="PNY26389.1"/>
    <property type="molecule type" value="Genomic_DNA"/>
</dbReference>
<reference evidence="2 3" key="1">
    <citation type="submission" date="2017-08" db="EMBL/GenBank/DDBJ databases">
        <title>Harnessing the power of phylogenomics to disentangle the directionality and signatures of interkingdom host jumping in the parasitic fungal genus Tolypocladium.</title>
        <authorList>
            <person name="Quandt C.A."/>
            <person name="Patterson W."/>
            <person name="Spatafora J.W."/>
        </authorList>
    </citation>
    <scope>NUCLEOTIDE SEQUENCE [LARGE SCALE GENOMIC DNA]</scope>
    <source>
        <strain evidence="2 3">CBS 113982</strain>
    </source>
</reference>
<sequence>MTPLPDGRTRFSVPLAFALSLGELRHSFDPLPPSRSSEHESAVVMRFSVLLAIGASHMAMAAGLYDNETTSGGRGPQPTRRPHHGLVRLPPVVGDFLLYGCAGSSTGFPTFKKIALTRDMTLEFCAASCPGRYFGAFDADCYCGEEVDPATTRRVAHEKCDIPCPGDRSEACGGRAGHELSRRQSVPLTVVLSLYVRREHHTTAPPATITETVTSTTTGTVTSCPPHIPHCHVGSRTTDVVTVTKEVCPISDFHKKKIVCYGNHCAPEHPCEKCEHHRIICNGQRCRPEVCDNREEWNKLVFCKGGECYFPHCQGDECNRKIVCFDGKCAHEKCFGDECHKKFVCHGDECRHEKCSGDECHQKF</sequence>
<evidence type="ECO:0000259" key="1">
    <source>
        <dbReference type="PROSITE" id="PS51212"/>
    </source>
</evidence>
<protein>
    <recommendedName>
        <fullName evidence="1">WSC domain-containing protein</fullName>
    </recommendedName>
</protein>
<dbReference type="OrthoDB" id="2019572at2759"/>
<dbReference type="Proteomes" id="UP000236621">
    <property type="component" value="Unassembled WGS sequence"/>
</dbReference>
<evidence type="ECO:0000313" key="2">
    <source>
        <dbReference type="EMBL" id="PNY26389.1"/>
    </source>
</evidence>
<name>A0A2K3QFT5_9HYPO</name>
<evidence type="ECO:0000313" key="3">
    <source>
        <dbReference type="Proteomes" id="UP000236621"/>
    </source>
</evidence>